<dbReference type="InterPro" id="IPR015421">
    <property type="entry name" value="PyrdxlP-dep_Trfase_major"/>
</dbReference>
<feature type="non-terminal residue" evidence="5">
    <location>
        <position position="1"/>
    </location>
</feature>
<dbReference type="SUPFAM" id="SSF53383">
    <property type="entry name" value="PLP-dependent transferases"/>
    <property type="match status" value="1"/>
</dbReference>
<evidence type="ECO:0000256" key="2">
    <source>
        <dbReference type="ARBA" id="ARBA00022576"/>
    </source>
</evidence>
<gene>
    <name evidence="5" type="ORF">METZ01_LOCUS63856</name>
</gene>
<dbReference type="PANTHER" id="PTHR42832:SF1">
    <property type="entry name" value="GLUTAMATE-PYRUVATE AMINOTRANSFERASE ALAC"/>
    <property type="match status" value="1"/>
</dbReference>
<dbReference type="Pfam" id="PF00155">
    <property type="entry name" value="Aminotran_1_2"/>
    <property type="match status" value="1"/>
</dbReference>
<dbReference type="InterPro" id="IPR004838">
    <property type="entry name" value="NHTrfase_class1_PyrdxlP-BS"/>
</dbReference>
<dbReference type="InterPro" id="IPR050881">
    <property type="entry name" value="LL-DAP_aminotransferase"/>
</dbReference>
<feature type="domain" description="Aminotransferase class I/classII large" evidence="4">
    <location>
        <begin position="30"/>
        <end position="383"/>
    </location>
</feature>
<dbReference type="CDD" id="cd00609">
    <property type="entry name" value="AAT_like"/>
    <property type="match status" value="1"/>
</dbReference>
<organism evidence="5">
    <name type="scientific">marine metagenome</name>
    <dbReference type="NCBI Taxonomy" id="408172"/>
    <lineage>
        <taxon>unclassified sequences</taxon>
        <taxon>metagenomes</taxon>
        <taxon>ecological metagenomes</taxon>
    </lineage>
</organism>
<dbReference type="EMBL" id="UINC01004002">
    <property type="protein sequence ID" value="SVA11002.1"/>
    <property type="molecule type" value="Genomic_DNA"/>
</dbReference>
<evidence type="ECO:0000256" key="3">
    <source>
        <dbReference type="ARBA" id="ARBA00022679"/>
    </source>
</evidence>
<dbReference type="GO" id="GO:0030170">
    <property type="term" value="F:pyridoxal phosphate binding"/>
    <property type="evidence" value="ECO:0007669"/>
    <property type="project" value="InterPro"/>
</dbReference>
<evidence type="ECO:0000259" key="4">
    <source>
        <dbReference type="Pfam" id="PF00155"/>
    </source>
</evidence>
<name>A0A381T463_9ZZZZ</name>
<accession>A0A381T463</accession>
<keyword evidence="2" id="KW-0032">Aminotransferase</keyword>
<dbReference type="InterPro" id="IPR015424">
    <property type="entry name" value="PyrdxlP-dep_Trfase"/>
</dbReference>
<dbReference type="GO" id="GO:0008483">
    <property type="term" value="F:transaminase activity"/>
    <property type="evidence" value="ECO:0007669"/>
    <property type="project" value="UniProtKB-KW"/>
</dbReference>
<evidence type="ECO:0000256" key="1">
    <source>
        <dbReference type="ARBA" id="ARBA00001933"/>
    </source>
</evidence>
<keyword evidence="3" id="KW-0808">Transferase</keyword>
<dbReference type="Gene3D" id="3.40.640.10">
    <property type="entry name" value="Type I PLP-dependent aspartate aminotransferase-like (Major domain)"/>
    <property type="match status" value="1"/>
</dbReference>
<proteinExistence type="predicted"/>
<dbReference type="InterPro" id="IPR015422">
    <property type="entry name" value="PyrdxlP-dep_Trfase_small"/>
</dbReference>
<protein>
    <recommendedName>
        <fullName evidence="4">Aminotransferase class I/classII large domain-containing protein</fullName>
    </recommendedName>
</protein>
<dbReference type="PANTHER" id="PTHR42832">
    <property type="entry name" value="AMINO ACID AMINOTRANSFERASE"/>
    <property type="match status" value="1"/>
</dbReference>
<comment type="cofactor">
    <cofactor evidence="1">
        <name>pyridoxal 5'-phosphate</name>
        <dbReference type="ChEBI" id="CHEBI:597326"/>
    </cofactor>
</comment>
<sequence length="390" mass="44097">VEDLDKIKRLPPYVFAEVNRLKDNARSEGKDIIDFGMGNPDIPTPRHIVEKLIEAIKDPKTHRYSASRGITGLRKAQAEYYERRFNVKLDFDTEVIVTLGSKEGLANMAQVLSMPGDSFLVPNPAYPIHAFGFIISGSNVIHYRIDDSVDLMTEISSRVEEQKGRIKAIILNFPSNPTTRICSKDFYKEIVRYAKEKNIKILSDLAYSEIYFSEEDRPTSILEIEGAKDIAVEFTSMSKTFSMPGWRMGFAVGNEYLISALTRIKSYLDYGAFTPIQVASVTALNSDISVIEGIRKVYKERRDILISSFGRSGWYMPSPKATMFAWSPLPEKFAHLSSLEFSKILLEEADIAVSPGLGFGEFGEGYVRLSLVENEQRIRQAARNLRKLMK</sequence>
<dbReference type="AlphaFoldDB" id="A0A381T463"/>
<dbReference type="PROSITE" id="PS00105">
    <property type="entry name" value="AA_TRANSFER_CLASS_1"/>
    <property type="match status" value="1"/>
</dbReference>
<evidence type="ECO:0000313" key="5">
    <source>
        <dbReference type="EMBL" id="SVA11002.1"/>
    </source>
</evidence>
<dbReference type="Gene3D" id="3.90.1150.10">
    <property type="entry name" value="Aspartate Aminotransferase, domain 1"/>
    <property type="match status" value="1"/>
</dbReference>
<dbReference type="InterPro" id="IPR004839">
    <property type="entry name" value="Aminotransferase_I/II_large"/>
</dbReference>
<reference evidence="5" key="1">
    <citation type="submission" date="2018-05" db="EMBL/GenBank/DDBJ databases">
        <authorList>
            <person name="Lanie J.A."/>
            <person name="Ng W.-L."/>
            <person name="Kazmierczak K.M."/>
            <person name="Andrzejewski T.M."/>
            <person name="Davidsen T.M."/>
            <person name="Wayne K.J."/>
            <person name="Tettelin H."/>
            <person name="Glass J.I."/>
            <person name="Rusch D."/>
            <person name="Podicherti R."/>
            <person name="Tsui H.-C.T."/>
            <person name="Winkler M.E."/>
        </authorList>
    </citation>
    <scope>NUCLEOTIDE SEQUENCE</scope>
</reference>